<evidence type="ECO:0000313" key="1">
    <source>
        <dbReference type="EMBL" id="OIQ64478.1"/>
    </source>
</evidence>
<gene>
    <name evidence="1" type="ORF">GALL_539710</name>
</gene>
<dbReference type="EMBL" id="MLJW01008083">
    <property type="protein sequence ID" value="OIQ64478.1"/>
    <property type="molecule type" value="Genomic_DNA"/>
</dbReference>
<organism evidence="1">
    <name type="scientific">mine drainage metagenome</name>
    <dbReference type="NCBI Taxonomy" id="410659"/>
    <lineage>
        <taxon>unclassified sequences</taxon>
        <taxon>metagenomes</taxon>
        <taxon>ecological metagenomes</taxon>
    </lineage>
</organism>
<sequence>MNCRHVEQALAGKAAFLEQVLVNLGTRSAIGVHAKLAGKQPMKARSCVDYRQRRDDTRLQDAITTDHALAGRVQLGLVIGMGSNAHQIAQTSWRQLGVTVQGDHVACLQFQLRQRPQVQKHSGVAGGQRGHQRLQLAALAFPADPGLFGKAEAARTVEQDEAKRFARVTLWPGMQLIKRGHFRLRMGQ</sequence>
<dbReference type="AlphaFoldDB" id="A0A1J5P066"/>
<name>A0A1J5P066_9ZZZZ</name>
<reference evidence="1" key="1">
    <citation type="submission" date="2016-10" db="EMBL/GenBank/DDBJ databases">
        <title>Sequence of Gallionella enrichment culture.</title>
        <authorList>
            <person name="Poehlein A."/>
            <person name="Muehling M."/>
            <person name="Daniel R."/>
        </authorList>
    </citation>
    <scope>NUCLEOTIDE SEQUENCE</scope>
</reference>
<protein>
    <submittedName>
        <fullName evidence="1">Uncharacterized protein</fullName>
    </submittedName>
</protein>
<accession>A0A1J5P066</accession>
<comment type="caution">
    <text evidence="1">The sequence shown here is derived from an EMBL/GenBank/DDBJ whole genome shotgun (WGS) entry which is preliminary data.</text>
</comment>
<proteinExistence type="predicted"/>